<feature type="region of interest" description="Disordered" evidence="1">
    <location>
        <begin position="41"/>
        <end position="125"/>
    </location>
</feature>
<evidence type="ECO:0000256" key="1">
    <source>
        <dbReference type="SAM" id="MobiDB-lite"/>
    </source>
</evidence>
<gene>
    <name evidence="2" type="ORF">BTO20_32935</name>
</gene>
<dbReference type="Proteomes" id="UP000195331">
    <property type="component" value="Chromosome"/>
</dbReference>
<evidence type="ECO:0000313" key="2">
    <source>
        <dbReference type="EMBL" id="ART72730.1"/>
    </source>
</evidence>
<accession>A0A1Y0CBT2</accession>
<keyword evidence="3" id="KW-1185">Reference proteome</keyword>
<feature type="compositionally biased region" description="Basic residues" evidence="1">
    <location>
        <begin position="110"/>
        <end position="119"/>
    </location>
</feature>
<proteinExistence type="predicted"/>
<name>A0A1Y0CBT2_9MYCO</name>
<feature type="compositionally biased region" description="Polar residues" evidence="1">
    <location>
        <begin position="94"/>
        <end position="107"/>
    </location>
</feature>
<dbReference type="EMBL" id="CP020809">
    <property type="protein sequence ID" value="ART72730.1"/>
    <property type="molecule type" value="Genomic_DNA"/>
</dbReference>
<dbReference type="KEGG" id="mdx:BTO20_32935"/>
<reference evidence="2 3" key="1">
    <citation type="submission" date="2017-04" db="EMBL/GenBank/DDBJ databases">
        <title>Whole Genome Sequence of 1,4-Dioxane Degrading Bacterium Mycobacterium dioxanotrophicus PH-06.</title>
        <authorList>
            <person name="He Y."/>
        </authorList>
    </citation>
    <scope>NUCLEOTIDE SEQUENCE [LARGE SCALE GENOMIC DNA]</scope>
    <source>
        <strain evidence="2 3">PH-06</strain>
    </source>
</reference>
<sequence>MKPWDGGRPKTRRVILGEKAVATRGLSLRYATEQIRSSTDWCCHDDTRNPNPRSGFHAGQAGHHSELDSHQTTLRRRQANLRQHQQDRPRTQEGLRQTGQVRQTQPSKQERRRCRRFGGRRTAPT</sequence>
<protein>
    <submittedName>
        <fullName evidence="2">Uncharacterized protein</fullName>
    </submittedName>
</protein>
<organism evidence="2 3">
    <name type="scientific">Mycobacterium dioxanotrophicus</name>
    <dbReference type="NCBI Taxonomy" id="482462"/>
    <lineage>
        <taxon>Bacteria</taxon>
        <taxon>Bacillati</taxon>
        <taxon>Actinomycetota</taxon>
        <taxon>Actinomycetes</taxon>
        <taxon>Mycobacteriales</taxon>
        <taxon>Mycobacteriaceae</taxon>
        <taxon>Mycobacterium</taxon>
    </lineage>
</organism>
<dbReference type="AlphaFoldDB" id="A0A1Y0CBT2"/>
<feature type="compositionally biased region" description="Basic and acidic residues" evidence="1">
    <location>
        <begin position="84"/>
        <end position="93"/>
    </location>
</feature>
<evidence type="ECO:0000313" key="3">
    <source>
        <dbReference type="Proteomes" id="UP000195331"/>
    </source>
</evidence>